<organism evidence="1 2">
    <name type="scientific">Ligilactobacillus pobuzihii</name>
    <dbReference type="NCBI Taxonomy" id="449659"/>
    <lineage>
        <taxon>Bacteria</taxon>
        <taxon>Bacillati</taxon>
        <taxon>Bacillota</taxon>
        <taxon>Bacilli</taxon>
        <taxon>Lactobacillales</taxon>
        <taxon>Lactobacillaceae</taxon>
        <taxon>Ligilactobacillus</taxon>
    </lineage>
</organism>
<proteinExistence type="predicted"/>
<gene>
    <name evidence="1" type="ORF">IV66_GL001874</name>
</gene>
<sequence>MFKSFEKFEYNKKADQLIGFFMYEMNCGAGNIERMLHFQAYIEPPLVLVKYSITLNERV</sequence>
<dbReference type="PATRIC" id="fig|449659.4.peg.1923"/>
<dbReference type="AlphaFoldDB" id="A0A0R2L9J0"/>
<dbReference type="Proteomes" id="UP000051886">
    <property type="component" value="Unassembled WGS sequence"/>
</dbReference>
<evidence type="ECO:0000313" key="1">
    <source>
        <dbReference type="EMBL" id="KRN98543.1"/>
    </source>
</evidence>
<evidence type="ECO:0000313" key="2">
    <source>
        <dbReference type="Proteomes" id="UP000051886"/>
    </source>
</evidence>
<protein>
    <submittedName>
        <fullName evidence="1">Uncharacterized protein</fullName>
    </submittedName>
</protein>
<name>A0A0R2L9J0_9LACO</name>
<accession>A0A0R2L9J0</accession>
<dbReference type="EMBL" id="JQCN01000045">
    <property type="protein sequence ID" value="KRN98543.1"/>
    <property type="molecule type" value="Genomic_DNA"/>
</dbReference>
<comment type="caution">
    <text evidence="1">The sequence shown here is derived from an EMBL/GenBank/DDBJ whole genome shotgun (WGS) entry which is preliminary data.</text>
</comment>
<keyword evidence="2" id="KW-1185">Reference proteome</keyword>
<reference evidence="1 2" key="1">
    <citation type="journal article" date="2015" name="Genome Announc.">
        <title>Expanding the biotechnology potential of lactobacilli through comparative genomics of 213 strains and associated genera.</title>
        <authorList>
            <person name="Sun Z."/>
            <person name="Harris H.M."/>
            <person name="McCann A."/>
            <person name="Guo C."/>
            <person name="Argimon S."/>
            <person name="Zhang W."/>
            <person name="Yang X."/>
            <person name="Jeffery I.B."/>
            <person name="Cooney J.C."/>
            <person name="Kagawa T.F."/>
            <person name="Liu W."/>
            <person name="Song Y."/>
            <person name="Salvetti E."/>
            <person name="Wrobel A."/>
            <person name="Rasinkangas P."/>
            <person name="Parkhill J."/>
            <person name="Rea M.C."/>
            <person name="O'Sullivan O."/>
            <person name="Ritari J."/>
            <person name="Douillard F.P."/>
            <person name="Paul Ross R."/>
            <person name="Yang R."/>
            <person name="Briner A.E."/>
            <person name="Felis G.E."/>
            <person name="de Vos W.M."/>
            <person name="Barrangou R."/>
            <person name="Klaenhammer T.R."/>
            <person name="Caufield P.W."/>
            <person name="Cui Y."/>
            <person name="Zhang H."/>
            <person name="O'Toole P.W."/>
        </authorList>
    </citation>
    <scope>NUCLEOTIDE SEQUENCE [LARGE SCALE GENOMIC DNA]</scope>
    <source>
        <strain evidence="1 2">NBRC 103219</strain>
    </source>
</reference>